<proteinExistence type="predicted"/>
<accession>A0A0K9URT8</accession>
<comment type="caution">
    <text evidence="2">The sequence shown here is derived from an EMBL/GenBank/DDBJ whole genome shotgun (WGS) entry which is preliminary data.</text>
</comment>
<dbReference type="PANTHER" id="PTHR32182:SF23">
    <property type="entry name" value="ATP BINDING PROTEIN"/>
    <property type="match status" value="1"/>
</dbReference>
<dbReference type="CDD" id="cd00267">
    <property type="entry name" value="ABC_ATPase"/>
    <property type="match status" value="1"/>
</dbReference>
<organism evidence="2 3">
    <name type="scientific">Vibrio cholerae 2740-80</name>
    <dbReference type="NCBI Taxonomy" id="412614"/>
    <lineage>
        <taxon>Bacteria</taxon>
        <taxon>Pseudomonadati</taxon>
        <taxon>Pseudomonadota</taxon>
        <taxon>Gammaproteobacteria</taxon>
        <taxon>Vibrionales</taxon>
        <taxon>Vibrionaceae</taxon>
        <taxon>Vibrio</taxon>
    </lineage>
</organism>
<dbReference type="RefSeq" id="WP_001005173.1">
    <property type="nucleotide sequence ID" value="NZ_CP016324.1"/>
</dbReference>
<name>A0A0K9URT8_VIBCL</name>
<dbReference type="EMBL" id="AAUT02000018">
    <property type="protein sequence ID" value="KNA58804.1"/>
    <property type="molecule type" value="Genomic_DNA"/>
</dbReference>
<dbReference type="SUPFAM" id="SSF52540">
    <property type="entry name" value="P-loop containing nucleoside triphosphate hydrolases"/>
    <property type="match status" value="1"/>
</dbReference>
<dbReference type="Gene3D" id="3.40.50.300">
    <property type="entry name" value="P-loop containing nucleotide triphosphate hydrolases"/>
    <property type="match status" value="1"/>
</dbReference>
<dbReference type="Pfam" id="PF13304">
    <property type="entry name" value="AAA_21"/>
    <property type="match status" value="1"/>
</dbReference>
<evidence type="ECO:0000259" key="1">
    <source>
        <dbReference type="SMART" id="SM00382"/>
    </source>
</evidence>
<dbReference type="GO" id="GO:0006302">
    <property type="term" value="P:double-strand break repair"/>
    <property type="evidence" value="ECO:0007669"/>
    <property type="project" value="TreeGrafter"/>
</dbReference>
<dbReference type="InterPro" id="IPR003959">
    <property type="entry name" value="ATPase_AAA_core"/>
</dbReference>
<reference evidence="2 3" key="1">
    <citation type="submission" date="2007-01" db="EMBL/GenBank/DDBJ databases">
        <authorList>
            <person name="Kobayashi T."/>
            <person name="Suzuki M."/>
            <person name="Inoue H."/>
            <person name="Itai R.N."/>
            <person name="Takahashi M."/>
            <person name="Nakanishi H."/>
            <person name="Mori S."/>
            <person name="Nishizawa N.K."/>
        </authorList>
    </citation>
    <scope>NUCLEOTIDE SEQUENCE [LARGE SCALE GENOMIC DNA]</scope>
    <source>
        <strain evidence="2 3">2740-80</strain>
    </source>
</reference>
<dbReference type="SMART" id="SM00382">
    <property type="entry name" value="AAA"/>
    <property type="match status" value="1"/>
</dbReference>
<protein>
    <submittedName>
        <fullName evidence="2">ATP binding protein</fullName>
    </submittedName>
</protein>
<dbReference type="PANTHER" id="PTHR32182">
    <property type="entry name" value="DNA REPLICATION AND REPAIR PROTEIN RECF"/>
    <property type="match status" value="1"/>
</dbReference>
<evidence type="ECO:0000313" key="2">
    <source>
        <dbReference type="EMBL" id="KNA58804.1"/>
    </source>
</evidence>
<dbReference type="InterPro" id="IPR027417">
    <property type="entry name" value="P-loop_NTPase"/>
</dbReference>
<dbReference type="GO" id="GO:0005524">
    <property type="term" value="F:ATP binding"/>
    <property type="evidence" value="ECO:0007669"/>
    <property type="project" value="InterPro"/>
</dbReference>
<dbReference type="GO" id="GO:0016887">
    <property type="term" value="F:ATP hydrolysis activity"/>
    <property type="evidence" value="ECO:0007669"/>
    <property type="project" value="InterPro"/>
</dbReference>
<dbReference type="Proteomes" id="UP000003017">
    <property type="component" value="Unassembled WGS sequence"/>
</dbReference>
<gene>
    <name evidence="2" type="ORF">VC274080_022393</name>
</gene>
<dbReference type="AlphaFoldDB" id="A0A0K9URT8"/>
<dbReference type="InterPro" id="IPR003593">
    <property type="entry name" value="AAA+_ATPase"/>
</dbReference>
<dbReference type="GO" id="GO:0000731">
    <property type="term" value="P:DNA synthesis involved in DNA repair"/>
    <property type="evidence" value="ECO:0007669"/>
    <property type="project" value="TreeGrafter"/>
</dbReference>
<feature type="domain" description="AAA+ ATPase" evidence="1">
    <location>
        <begin position="84"/>
        <end position="441"/>
    </location>
</feature>
<evidence type="ECO:0000313" key="3">
    <source>
        <dbReference type="Proteomes" id="UP000003017"/>
    </source>
</evidence>
<sequence>MNEPTRIPKYVKDKIRQAKQGDLYSSFTVSEYYYDGEVLERDIEQSELYLRNVSRIINNAKIRLRNISLYDYKKFSKLKFTSSEKNTTIIIGNNGSGKSTILESISKCLQFLSDNIRIQNNNNYKFQDSEINIHSISGQTIVRCILEIENDFSFSCSLTKNRENISRKVSSELEEFKALARMYQRSNELDNNTLSYPLLAYYPVERSVTLKRDDAVKYYERKKAKYSDKSEGLKNAFDGTSNFNDFFSWYKEIDDIINEFKANDSITKEEIEYLLSKTDNKEKIGSLISQLLEKKNNYNNNEDREFLIRQQKVIQESIKTFVSDIDQVKISRTPHLDMTVIKNGSEISIFNLSQGEKTLIALVSDIARRLVILNPSLENPLNGYGIVLIDEIDLHLHPKWQQTIVQKLENTFPNIQFILSTHSPLVLTTVTSEQIKIINELDYRFKLLSPTSNPFGKNASDALAIMETSESPLVHSEEILALIKKYESLVKRGQEDCRKTKEIKKRIESTGYTFDIADIEMWRFIAENREFFIDKSESDD</sequence>
<reference evidence="2 3" key="2">
    <citation type="submission" date="2010-08" db="EMBL/GenBank/DDBJ databases">
        <title>The Genome Sequence of Vibrio cholerae strain 2740-80.</title>
        <authorList>
            <consortium name="The Broad Institute Genome Sequencing Platform"/>
            <person name="Colwell R."/>
            <person name="Young S.K."/>
            <person name="Zeng Q."/>
            <person name="Alvarado L."/>
            <person name="Berlin A."/>
            <person name="Chapman S."/>
            <person name="Chen Z."/>
            <person name="Freedman E."/>
            <person name="Gellesch M."/>
            <person name="Goldberg J."/>
            <person name="Griggs A."/>
            <person name="Gujja S."/>
            <person name="Heilman E."/>
            <person name="Heiman D."/>
            <person name="Howarth C."/>
            <person name="Larson L."/>
            <person name="Mehta T."/>
            <person name="Neiman D.N."/>
            <person name="Park D."/>
            <person name="Pearson M."/>
            <person name="Roberts A."/>
            <person name="Saif S."/>
            <person name="Shenoy N."/>
            <person name="Sisk P."/>
            <person name="Stolte C."/>
            <person name="Sykes S."/>
            <person name="White J."/>
            <person name="Yandava C."/>
            <person name="Borodovsky M."/>
            <person name="Heidelberg J."/>
            <person name="Haas B."/>
            <person name="Nusbaum C."/>
            <person name="Birren B."/>
        </authorList>
    </citation>
    <scope>NUCLEOTIDE SEQUENCE [LARGE SCALE GENOMIC DNA]</scope>
    <source>
        <strain evidence="2 3">2740-80</strain>
    </source>
</reference>